<evidence type="ECO:0000313" key="2">
    <source>
        <dbReference type="Proteomes" id="UP000001996"/>
    </source>
</evidence>
<dbReference type="GO" id="GO:0000138">
    <property type="term" value="C:Golgi trans cisterna"/>
    <property type="evidence" value="ECO:0007669"/>
    <property type="project" value="TreeGrafter"/>
</dbReference>
<dbReference type="PANTHER" id="PTHR21575">
    <property type="entry name" value="PROTEIN HID1"/>
    <property type="match status" value="1"/>
</dbReference>
<sequence>MTTHDEKAALCNHFNKLAQGRIIAFDNHAFWAQFWRLPSRLSAQDINEVLKEPLEHVREHNVTNLITFVRAISIELIRISKLESWRDGDIQTVLVCIRLLVRVLPRIFEMETYHIGFEPRIWKQEFEPSQLDSLDTNLHENEVTGDLATNLLMSLLDLLFTKGFTISLHTKRKGGVNLTVWEPGIAYNGKFLTPNLIIDSNRAEVLKLITVLCSSSLYVSPVDVVSTGNKFLTTLVAITPKVKLLTLFASLTNLVCRSTSSTDNFLFWDCHAFTEIRHLLVTHAFQLLNLMVVYSTPVGKRNMVRLYMGKMHKDHEIRYMLSSMMNILQATAGFVKKNGKLLWAYEAVVFMWELTQCNKPFRDLLKKTHISELLVILLYFTTLKDQKQLVQVSSYYLLYLTSKEPLTNELLKPISSTLYEHLPNNFKLSVTPITTRDFLVGQLCTILLNTAIYQSMQRPSQLVHTLVEILYNLITPVSDNPNVTIDPTKRLNNPNPNGGLSYQASSLVTQLIGHLSRRNFLLEKAYHLDWVALIVRAVCAALTRYPLPSRMLLLCILKNENLYQELWNTVSNLQDLFIKGDAFEKIEEEDESNGGAGAGVSAGDGAGAGVDVSAGVSSGIGVGSVLPRNVIDAAPIISEAESIEASLRPVPPPGMTEKARSKLRKNSSVSKAWPGREYLALILFTILPYLKSQIKSVWPPAPGHVPDSFDLVNRIGKINFQNAYEDKNYNLGLCLDDPMDLLLLQFKWNLISLGWYESLLFERIYNANNNVRLYLGFTSNQLVQNLSKSIASMSKFTSWNFLKEKAGDEETEQWVNAALTTINIWESTEIKLFKVETSLSFFANFNLLGSNSPKNNDMTRRFNELRMSSGGLSNISPASSALNTPVEEKEGFFASRAGRNSVTSLQSINSMNRSRSHTRASISQFST</sequence>
<keyword evidence="2" id="KW-1185">Reference proteome</keyword>
<evidence type="ECO:0000313" key="1">
    <source>
        <dbReference type="EMBL" id="EDK43175.1"/>
    </source>
</evidence>
<dbReference type="HOGENOM" id="CLU_306764_0_0_1"/>
<dbReference type="OMA" id="MIVYPLP"/>
<dbReference type="GO" id="GO:0016020">
    <property type="term" value="C:membrane"/>
    <property type="evidence" value="ECO:0007669"/>
    <property type="project" value="TreeGrafter"/>
</dbReference>
<dbReference type="GO" id="GO:0005797">
    <property type="term" value="C:Golgi medial cisterna"/>
    <property type="evidence" value="ECO:0007669"/>
    <property type="project" value="TreeGrafter"/>
</dbReference>
<dbReference type="STRING" id="379508.A5DVG7"/>
<dbReference type="eggNOG" id="KOG2226">
    <property type="taxonomic scope" value="Eukaryota"/>
</dbReference>
<dbReference type="InterPro" id="IPR026705">
    <property type="entry name" value="Hid-1/Ecm30"/>
</dbReference>
<proteinExistence type="predicted"/>
<organism evidence="1 2">
    <name type="scientific">Lodderomyces elongisporus (strain ATCC 11503 / CBS 2605 / JCM 1781 / NBRC 1676 / NRRL YB-4239)</name>
    <name type="common">Yeast</name>
    <name type="synonym">Saccharomyces elongisporus</name>
    <dbReference type="NCBI Taxonomy" id="379508"/>
    <lineage>
        <taxon>Eukaryota</taxon>
        <taxon>Fungi</taxon>
        <taxon>Dikarya</taxon>
        <taxon>Ascomycota</taxon>
        <taxon>Saccharomycotina</taxon>
        <taxon>Pichiomycetes</taxon>
        <taxon>Debaryomycetaceae</taxon>
        <taxon>Candida/Lodderomyces clade</taxon>
        <taxon>Lodderomyces</taxon>
    </lineage>
</organism>
<dbReference type="PANTHER" id="PTHR21575:SF12">
    <property type="entry name" value="PROTEIN HID1"/>
    <property type="match status" value="1"/>
</dbReference>
<dbReference type="GeneID" id="5234397"/>
<reference evidence="1 2" key="1">
    <citation type="journal article" date="2009" name="Nature">
        <title>Evolution of pathogenicity and sexual reproduction in eight Candida genomes.</title>
        <authorList>
            <person name="Butler G."/>
            <person name="Rasmussen M.D."/>
            <person name="Lin M.F."/>
            <person name="Santos M.A."/>
            <person name="Sakthikumar S."/>
            <person name="Munro C.A."/>
            <person name="Rheinbay E."/>
            <person name="Grabherr M."/>
            <person name="Forche A."/>
            <person name="Reedy J.L."/>
            <person name="Agrafioti I."/>
            <person name="Arnaud M.B."/>
            <person name="Bates S."/>
            <person name="Brown A.J."/>
            <person name="Brunke S."/>
            <person name="Costanzo M.C."/>
            <person name="Fitzpatrick D.A."/>
            <person name="de Groot P.W."/>
            <person name="Harris D."/>
            <person name="Hoyer L.L."/>
            <person name="Hube B."/>
            <person name="Klis F.M."/>
            <person name="Kodira C."/>
            <person name="Lennard N."/>
            <person name="Logue M.E."/>
            <person name="Martin R."/>
            <person name="Neiman A.M."/>
            <person name="Nikolaou E."/>
            <person name="Quail M.A."/>
            <person name="Quinn J."/>
            <person name="Santos M.C."/>
            <person name="Schmitzberger F.F."/>
            <person name="Sherlock G."/>
            <person name="Shah P."/>
            <person name="Silverstein K.A."/>
            <person name="Skrzypek M.S."/>
            <person name="Soll D."/>
            <person name="Staggs R."/>
            <person name="Stansfield I."/>
            <person name="Stumpf M.P."/>
            <person name="Sudbery P.E."/>
            <person name="Srikantha T."/>
            <person name="Zeng Q."/>
            <person name="Berman J."/>
            <person name="Berriman M."/>
            <person name="Heitman J."/>
            <person name="Gow N.A."/>
            <person name="Lorenz M.C."/>
            <person name="Birren B.W."/>
            <person name="Kellis M."/>
            <person name="Cuomo C.A."/>
        </authorList>
    </citation>
    <scope>NUCLEOTIDE SEQUENCE [LARGE SCALE GENOMIC DNA]</scope>
    <source>
        <strain evidence="2">ATCC 11503 / BCRC 21390 / CBS 2605 / JCM 1781 / NBRC 1676 / NRRL YB-4239</strain>
    </source>
</reference>
<accession>A5DVG7</accession>
<dbReference type="EMBL" id="CH981525">
    <property type="protein sequence ID" value="EDK43175.1"/>
    <property type="molecule type" value="Genomic_DNA"/>
</dbReference>
<protein>
    <recommendedName>
        <fullName evidence="3">Protein HID1</fullName>
    </recommendedName>
</protein>
<dbReference type="Pfam" id="PF12722">
    <property type="entry name" value="Hid1"/>
    <property type="match status" value="2"/>
</dbReference>
<dbReference type="Proteomes" id="UP000001996">
    <property type="component" value="Unassembled WGS sequence"/>
</dbReference>
<dbReference type="VEuPathDB" id="FungiDB:LELG_01353"/>
<gene>
    <name evidence="1" type="ORF">LELG_01353</name>
</gene>
<dbReference type="InParanoid" id="A5DVG7"/>
<dbReference type="OrthoDB" id="432953at2759"/>
<evidence type="ECO:0008006" key="3">
    <source>
        <dbReference type="Google" id="ProtNLM"/>
    </source>
</evidence>
<dbReference type="KEGG" id="lel:PVL30_001324"/>
<dbReference type="AlphaFoldDB" id="A5DVG7"/>
<name>A5DVG7_LODEL</name>